<dbReference type="PANTHER" id="PTHR46819:SF1">
    <property type="entry name" value="EF-HAND CALCIUM-BINDING DOMAIN-CONTAINING PROTEIN 7"/>
    <property type="match status" value="1"/>
</dbReference>
<dbReference type="PROSITE" id="PS50222">
    <property type="entry name" value="EF_HAND_2"/>
    <property type="match status" value="2"/>
</dbReference>
<dbReference type="InterPro" id="IPR011992">
    <property type="entry name" value="EF-hand-dom_pair"/>
</dbReference>
<evidence type="ECO:0000256" key="4">
    <source>
        <dbReference type="ARBA" id="ARBA00022837"/>
    </source>
</evidence>
<dbReference type="GO" id="GO:0060170">
    <property type="term" value="C:ciliary membrane"/>
    <property type="evidence" value="ECO:0007669"/>
    <property type="project" value="TreeGrafter"/>
</dbReference>
<dbReference type="STRING" id="6335.A0A0V1LPY4"/>
<keyword evidence="4" id="KW-0106">Calcium</keyword>
<dbReference type="InterPro" id="IPR052266">
    <property type="entry name" value="Miro-EF-hand_domain"/>
</dbReference>
<dbReference type="Gene3D" id="1.10.238.10">
    <property type="entry name" value="EF-hand"/>
    <property type="match status" value="1"/>
</dbReference>
<feature type="signal peptide" evidence="6">
    <location>
        <begin position="1"/>
        <end position="24"/>
    </location>
</feature>
<accession>A0A0V1LPY4</accession>
<keyword evidence="9" id="KW-1185">Reference proteome</keyword>
<evidence type="ECO:0000313" key="8">
    <source>
        <dbReference type="EMBL" id="KRZ61447.1"/>
    </source>
</evidence>
<dbReference type="GO" id="GO:1903569">
    <property type="term" value="P:positive regulation of protein localization to ciliary membrane"/>
    <property type="evidence" value="ECO:0007669"/>
    <property type="project" value="TreeGrafter"/>
</dbReference>
<reference evidence="8 9" key="1">
    <citation type="submission" date="2015-05" db="EMBL/GenBank/DDBJ databases">
        <title>Evolution of Trichinella species and genotypes.</title>
        <authorList>
            <person name="Korhonen P.K."/>
            <person name="Edoardo P."/>
            <person name="Giuseppe L.R."/>
            <person name="Gasser R.B."/>
        </authorList>
    </citation>
    <scope>NUCLEOTIDE SEQUENCE [LARGE SCALE GENOMIC DNA]</scope>
    <source>
        <strain evidence="8">ISS10</strain>
    </source>
</reference>
<dbReference type="PANTHER" id="PTHR46819">
    <property type="entry name" value="EF-HAND CALCIUM-BINDING DOMAIN-CONTAINING PROTEIN 7"/>
    <property type="match status" value="1"/>
</dbReference>
<organism evidence="8 9">
    <name type="scientific">Trichinella nativa</name>
    <dbReference type="NCBI Taxonomy" id="6335"/>
    <lineage>
        <taxon>Eukaryota</taxon>
        <taxon>Metazoa</taxon>
        <taxon>Ecdysozoa</taxon>
        <taxon>Nematoda</taxon>
        <taxon>Enoplea</taxon>
        <taxon>Dorylaimia</taxon>
        <taxon>Trichinellida</taxon>
        <taxon>Trichinellidae</taxon>
        <taxon>Trichinella</taxon>
    </lineage>
</organism>
<feature type="chain" id="PRO_5006881997" evidence="6">
    <location>
        <begin position="25"/>
        <end position="402"/>
    </location>
</feature>
<evidence type="ECO:0000256" key="1">
    <source>
        <dbReference type="ARBA" id="ARBA00004370"/>
    </source>
</evidence>
<evidence type="ECO:0000313" key="9">
    <source>
        <dbReference type="Proteomes" id="UP000054721"/>
    </source>
</evidence>
<keyword evidence="2" id="KW-0479">Metal-binding</keyword>
<feature type="domain" description="EF-hand" evidence="7">
    <location>
        <begin position="93"/>
        <end position="128"/>
    </location>
</feature>
<evidence type="ECO:0000259" key="7">
    <source>
        <dbReference type="PROSITE" id="PS50222"/>
    </source>
</evidence>
<dbReference type="GO" id="GO:0098797">
    <property type="term" value="C:plasma membrane protein complex"/>
    <property type="evidence" value="ECO:0007669"/>
    <property type="project" value="TreeGrafter"/>
</dbReference>
<dbReference type="AlphaFoldDB" id="A0A0V1LPY4"/>
<dbReference type="InterPro" id="IPR018247">
    <property type="entry name" value="EF_Hand_1_Ca_BS"/>
</dbReference>
<sequence length="402" mass="46257">MEQYTVYLMFVWLSWCWLASETEMMENSDEKEAETAFVLIKGSLSCDLKTVDELLQALQVAGCSPSIDDLPKSEECPFSFLTFCEIFKMIKPVKEDTLRDAFRCFDKSNCGTISICKLNALMIENCVERRGFFVLDHIENQTIISSHQYRITNVELQNITIEIQHLAGAFDTKPMQTVDVWIIIYDEDDRVVQLSATDNDTSQYSTDCSNYARIKFRNDLLAKHFQGKSIIHQQLPAGRYIIVPFTTQCLFKPRKTIESEKNKVSLLKVDRAGKPCLTKEMKLALMNIFDLCDLDNNGTLTREEFNLYNIRTGDETVSDEEWNVIQEHFELKNEELTLRDFLELHEMEAEDCKSDTTDMWLSLESMGCNYKLELDEIVAFGIPKQLGHPIKVVAESVPSEKA</sequence>
<dbReference type="OrthoDB" id="26525at2759"/>
<evidence type="ECO:0000256" key="2">
    <source>
        <dbReference type="ARBA" id="ARBA00022723"/>
    </source>
</evidence>
<feature type="domain" description="EF-hand" evidence="7">
    <location>
        <begin position="280"/>
        <end position="315"/>
    </location>
</feature>
<dbReference type="Proteomes" id="UP000054721">
    <property type="component" value="Unassembled WGS sequence"/>
</dbReference>
<evidence type="ECO:0000256" key="5">
    <source>
        <dbReference type="ARBA" id="ARBA00023136"/>
    </source>
</evidence>
<dbReference type="SUPFAM" id="SSF47473">
    <property type="entry name" value="EF-hand"/>
    <property type="match status" value="1"/>
</dbReference>
<dbReference type="InterPro" id="IPR002048">
    <property type="entry name" value="EF_hand_dom"/>
</dbReference>
<gene>
    <name evidence="8" type="primary">EFCAB7</name>
    <name evidence="8" type="ORF">T02_5875</name>
</gene>
<comment type="subcellular location">
    <subcellularLocation>
        <location evidence="1">Membrane</location>
    </subcellularLocation>
</comment>
<dbReference type="EMBL" id="JYDW01000018">
    <property type="protein sequence ID" value="KRZ61447.1"/>
    <property type="molecule type" value="Genomic_DNA"/>
</dbReference>
<dbReference type="GO" id="GO:0005509">
    <property type="term" value="F:calcium ion binding"/>
    <property type="evidence" value="ECO:0007669"/>
    <property type="project" value="InterPro"/>
</dbReference>
<keyword evidence="6" id="KW-0732">Signal</keyword>
<dbReference type="PROSITE" id="PS00018">
    <property type="entry name" value="EF_HAND_1"/>
    <property type="match status" value="1"/>
</dbReference>
<evidence type="ECO:0000256" key="3">
    <source>
        <dbReference type="ARBA" id="ARBA00022737"/>
    </source>
</evidence>
<protein>
    <submittedName>
        <fullName evidence="8">EF-hand calcium-binding domain-containing protein 7</fullName>
    </submittedName>
</protein>
<comment type="caution">
    <text evidence="8">The sequence shown here is derived from an EMBL/GenBank/DDBJ whole genome shotgun (WGS) entry which is preliminary data.</text>
</comment>
<proteinExistence type="predicted"/>
<evidence type="ECO:0000256" key="6">
    <source>
        <dbReference type="SAM" id="SignalP"/>
    </source>
</evidence>
<name>A0A0V1LPY4_9BILA</name>
<keyword evidence="3" id="KW-0677">Repeat</keyword>
<keyword evidence="5" id="KW-0472">Membrane</keyword>